<dbReference type="InterPro" id="IPR016186">
    <property type="entry name" value="C-type_lectin-like/link_sf"/>
</dbReference>
<dbReference type="InterPro" id="IPR016187">
    <property type="entry name" value="CTDL_fold"/>
</dbReference>
<dbReference type="PANTHER" id="PTHR22803">
    <property type="entry name" value="MANNOSE, PHOSPHOLIPASE, LECTIN RECEPTOR RELATED"/>
    <property type="match status" value="1"/>
</dbReference>
<dbReference type="Gene3D" id="3.10.100.10">
    <property type="entry name" value="Mannose-Binding Protein A, subunit A"/>
    <property type="match status" value="1"/>
</dbReference>
<sequence>PSSREHPASVIMICSLLLIAVLVLVSIADAEHRIVNRDLLSDYLEEMDRENQPQPLYQPNQPWDQPWDQPWQLNQPWKPNKPQPPNPPCTTQQPPSQNEDKEPKRKSSKEYVLNTSDKVTWFQAWNICAREGRQLASIENAFEETKLLQLIKNSRVPVDILWLGATDLAHKGNFTWMTTGQPFTFTRWQPGQPNYNKNDEPCLMMHRVHSGYRWFNDYCFQKHYFACESFKANKVFPVDWRSFQ</sequence>
<dbReference type="SUPFAM" id="SSF56436">
    <property type="entry name" value="C-type lectin-like"/>
    <property type="match status" value="1"/>
</dbReference>
<keyword evidence="3" id="KW-0732">Signal</keyword>
<feature type="compositionally biased region" description="Pro residues" evidence="2">
    <location>
        <begin position="79"/>
        <end position="88"/>
    </location>
</feature>
<proteinExistence type="predicted"/>
<reference evidence="5" key="1">
    <citation type="submission" date="2015-11" db="EMBL/GenBank/DDBJ databases">
        <title>De novo transcriptome assembly of four potential Pierce s Disease insect vectors from Arizona vineyards.</title>
        <authorList>
            <person name="Tassone E.E."/>
        </authorList>
    </citation>
    <scope>NUCLEOTIDE SEQUENCE</scope>
</reference>
<evidence type="ECO:0000259" key="4">
    <source>
        <dbReference type="PROSITE" id="PS50041"/>
    </source>
</evidence>
<dbReference type="Pfam" id="PF00059">
    <property type="entry name" value="Lectin_C"/>
    <property type="match status" value="1"/>
</dbReference>
<feature type="signal peptide" evidence="3">
    <location>
        <begin position="1"/>
        <end position="30"/>
    </location>
</feature>
<feature type="chain" id="PRO_5008587571" description="C-type lectin domain-containing protein" evidence="3">
    <location>
        <begin position="31"/>
        <end position="244"/>
    </location>
</feature>
<feature type="non-terminal residue" evidence="5">
    <location>
        <position position="1"/>
    </location>
</feature>
<feature type="domain" description="C-type lectin" evidence="4">
    <location>
        <begin position="106"/>
        <end position="228"/>
    </location>
</feature>
<organism evidence="5">
    <name type="scientific">Graphocephala atropunctata</name>
    <dbReference type="NCBI Taxonomy" id="36148"/>
    <lineage>
        <taxon>Eukaryota</taxon>
        <taxon>Metazoa</taxon>
        <taxon>Ecdysozoa</taxon>
        <taxon>Arthropoda</taxon>
        <taxon>Hexapoda</taxon>
        <taxon>Insecta</taxon>
        <taxon>Pterygota</taxon>
        <taxon>Neoptera</taxon>
        <taxon>Paraneoptera</taxon>
        <taxon>Hemiptera</taxon>
        <taxon>Auchenorrhyncha</taxon>
        <taxon>Membracoidea</taxon>
        <taxon>Cicadellidae</taxon>
        <taxon>Cicadellinae</taxon>
        <taxon>Cicadellini</taxon>
        <taxon>Graphocephala</taxon>
    </lineage>
</organism>
<protein>
    <recommendedName>
        <fullName evidence="4">C-type lectin domain-containing protein</fullName>
    </recommendedName>
</protein>
<dbReference type="InterPro" id="IPR018378">
    <property type="entry name" value="C-type_lectin_CS"/>
</dbReference>
<gene>
    <name evidence="5" type="ORF">g.54725</name>
</gene>
<evidence type="ECO:0000256" key="3">
    <source>
        <dbReference type="SAM" id="SignalP"/>
    </source>
</evidence>
<dbReference type="PROSITE" id="PS00615">
    <property type="entry name" value="C_TYPE_LECTIN_1"/>
    <property type="match status" value="1"/>
</dbReference>
<dbReference type="EMBL" id="GEBQ01014089">
    <property type="protein sequence ID" value="JAT25888.1"/>
    <property type="molecule type" value="Transcribed_RNA"/>
</dbReference>
<evidence type="ECO:0000256" key="1">
    <source>
        <dbReference type="ARBA" id="ARBA00023157"/>
    </source>
</evidence>
<feature type="compositionally biased region" description="Low complexity" evidence="2">
    <location>
        <begin position="52"/>
        <end position="78"/>
    </location>
</feature>
<accession>A0A1B6LQC7</accession>
<dbReference type="InterPro" id="IPR050111">
    <property type="entry name" value="C-type_lectin/snaclec_domain"/>
</dbReference>
<dbReference type="CDD" id="cd00037">
    <property type="entry name" value="CLECT"/>
    <property type="match status" value="1"/>
</dbReference>
<dbReference type="InterPro" id="IPR001304">
    <property type="entry name" value="C-type_lectin-like"/>
</dbReference>
<feature type="compositionally biased region" description="Basic and acidic residues" evidence="2">
    <location>
        <begin position="98"/>
        <end position="109"/>
    </location>
</feature>
<feature type="region of interest" description="Disordered" evidence="2">
    <location>
        <begin position="52"/>
        <end position="110"/>
    </location>
</feature>
<dbReference type="PROSITE" id="PS50041">
    <property type="entry name" value="C_TYPE_LECTIN_2"/>
    <property type="match status" value="1"/>
</dbReference>
<name>A0A1B6LQC7_9HEMI</name>
<dbReference type="AlphaFoldDB" id="A0A1B6LQC7"/>
<dbReference type="SMART" id="SM00034">
    <property type="entry name" value="CLECT"/>
    <property type="match status" value="1"/>
</dbReference>
<evidence type="ECO:0000313" key="5">
    <source>
        <dbReference type="EMBL" id="JAT25888.1"/>
    </source>
</evidence>
<keyword evidence="1" id="KW-1015">Disulfide bond</keyword>
<evidence type="ECO:0000256" key="2">
    <source>
        <dbReference type="SAM" id="MobiDB-lite"/>
    </source>
</evidence>